<sequence length="89" mass="10429">MRKESILSIWTLVPLLSPRRIKFFECDFFFVKFPPFFTLMPEDEFSFVRIVGTLTKKLSPRKDSRTVGTLTKKLSPRKDSRTVGTLTRN</sequence>
<protein>
    <submittedName>
        <fullName evidence="1">Uncharacterized protein</fullName>
    </submittedName>
</protein>
<dbReference type="AlphaFoldDB" id="A0A8B3CQH3"/>
<evidence type="ECO:0000313" key="2">
    <source>
        <dbReference type="Proteomes" id="UP000266669"/>
    </source>
</evidence>
<name>A0A8B3CQH3_9LEPT</name>
<reference evidence="2" key="1">
    <citation type="submission" date="2018-05" db="EMBL/GenBank/DDBJ databases">
        <title>Leptospira yasudae sp. nov. and Leptospira stimsonii sp. nov., two pathogenic species of the genus Leptospira isolated from environmental sources.</title>
        <authorList>
            <person name="Casanovas-Massana A."/>
            <person name="Hamond C."/>
            <person name="Santos L.A."/>
            <person name="Hacker K.P."/>
            <person name="Balassiano I."/>
            <person name="Medeiros M.A."/>
            <person name="Reis M.G."/>
            <person name="Ko A.I."/>
            <person name="Wunder E.A."/>
        </authorList>
    </citation>
    <scope>NUCLEOTIDE SEQUENCE [LARGE SCALE GENOMIC DNA]</scope>
    <source>
        <strain evidence="2">AMB6-RJ</strain>
    </source>
</reference>
<dbReference type="Proteomes" id="UP000266669">
    <property type="component" value="Unassembled WGS sequence"/>
</dbReference>
<comment type="caution">
    <text evidence="1">The sequence shown here is derived from an EMBL/GenBank/DDBJ whole genome shotgun (WGS) entry which is preliminary data.</text>
</comment>
<organism evidence="1 2">
    <name type="scientific">Leptospira stimsonii</name>
    <dbReference type="NCBI Taxonomy" id="2202203"/>
    <lineage>
        <taxon>Bacteria</taxon>
        <taxon>Pseudomonadati</taxon>
        <taxon>Spirochaetota</taxon>
        <taxon>Spirochaetia</taxon>
        <taxon>Leptospirales</taxon>
        <taxon>Leptospiraceae</taxon>
        <taxon>Leptospira</taxon>
    </lineage>
</organism>
<accession>A0A8B3CQH3</accession>
<evidence type="ECO:0000313" key="1">
    <source>
        <dbReference type="EMBL" id="RHX84598.1"/>
    </source>
</evidence>
<proteinExistence type="predicted"/>
<dbReference type="EMBL" id="QHCS01000005">
    <property type="protein sequence ID" value="RHX84598.1"/>
    <property type="molecule type" value="Genomic_DNA"/>
</dbReference>
<gene>
    <name evidence="1" type="ORF">DLM78_17960</name>
</gene>